<evidence type="ECO:0000313" key="2">
    <source>
        <dbReference type="EMBL" id="KAA1262576.1"/>
    </source>
</evidence>
<evidence type="ECO:0000256" key="1">
    <source>
        <dbReference type="SAM" id="MobiDB-lite"/>
    </source>
</evidence>
<feature type="region of interest" description="Disordered" evidence="1">
    <location>
        <begin position="110"/>
        <end position="129"/>
    </location>
</feature>
<dbReference type="AlphaFoldDB" id="A0A5B1CPS6"/>
<accession>A0A5B1CPS6</accession>
<organism evidence="2 3">
    <name type="scientific">Rubripirellula obstinata</name>
    <dbReference type="NCBI Taxonomy" id="406547"/>
    <lineage>
        <taxon>Bacteria</taxon>
        <taxon>Pseudomonadati</taxon>
        <taxon>Planctomycetota</taxon>
        <taxon>Planctomycetia</taxon>
        <taxon>Pirellulales</taxon>
        <taxon>Pirellulaceae</taxon>
        <taxon>Rubripirellula</taxon>
    </lineage>
</organism>
<name>A0A5B1CPS6_9BACT</name>
<gene>
    <name evidence="2" type="ORF">LF1_51430</name>
</gene>
<evidence type="ECO:0000313" key="3">
    <source>
        <dbReference type="Proteomes" id="UP000322699"/>
    </source>
</evidence>
<dbReference type="Proteomes" id="UP000322699">
    <property type="component" value="Unassembled WGS sequence"/>
</dbReference>
<dbReference type="OrthoDB" id="10013425at2"/>
<protein>
    <submittedName>
        <fullName evidence="2">Uncharacterized protein</fullName>
    </submittedName>
</protein>
<sequence>MNRANRITTKLVALSLAIQTGCQMPSKQNQDFSALTTPVSYRSDADTKKSQPDGFVGEATDAAKKTALFVGKGVLLAAGLVAWMWLDDDDETIIEQQHRERDQQRWKNAWRDNPQVNPAMTAAFKDDQE</sequence>
<proteinExistence type="predicted"/>
<dbReference type="RefSeq" id="WP_068264683.1">
    <property type="nucleotide sequence ID" value="NZ_LWSK01000066.1"/>
</dbReference>
<dbReference type="EMBL" id="VRLW01000001">
    <property type="protein sequence ID" value="KAA1262576.1"/>
    <property type="molecule type" value="Genomic_DNA"/>
</dbReference>
<comment type="caution">
    <text evidence="2">The sequence shown here is derived from an EMBL/GenBank/DDBJ whole genome shotgun (WGS) entry which is preliminary data.</text>
</comment>
<keyword evidence="3" id="KW-1185">Reference proteome</keyword>
<reference evidence="2 3" key="1">
    <citation type="submission" date="2019-08" db="EMBL/GenBank/DDBJ databases">
        <title>Deep-cultivation of Planctomycetes and their phenomic and genomic characterization uncovers novel biology.</title>
        <authorList>
            <person name="Wiegand S."/>
            <person name="Jogler M."/>
            <person name="Boedeker C."/>
            <person name="Pinto D."/>
            <person name="Vollmers J."/>
            <person name="Rivas-Marin E."/>
            <person name="Kohn T."/>
            <person name="Peeters S.H."/>
            <person name="Heuer A."/>
            <person name="Rast P."/>
            <person name="Oberbeckmann S."/>
            <person name="Bunk B."/>
            <person name="Jeske O."/>
            <person name="Meyerdierks A."/>
            <person name="Storesund J.E."/>
            <person name="Kallscheuer N."/>
            <person name="Luecker S."/>
            <person name="Lage O.M."/>
            <person name="Pohl T."/>
            <person name="Merkel B.J."/>
            <person name="Hornburger P."/>
            <person name="Mueller R.-W."/>
            <person name="Bruemmer F."/>
            <person name="Labrenz M."/>
            <person name="Spormann A.M."/>
            <person name="Op Den Camp H."/>
            <person name="Overmann J."/>
            <person name="Amann R."/>
            <person name="Jetten M.S.M."/>
            <person name="Mascher T."/>
            <person name="Medema M.H."/>
            <person name="Devos D.P."/>
            <person name="Kaster A.-K."/>
            <person name="Ovreas L."/>
            <person name="Rohde M."/>
            <person name="Galperin M.Y."/>
            <person name="Jogler C."/>
        </authorList>
    </citation>
    <scope>NUCLEOTIDE SEQUENCE [LARGE SCALE GENOMIC DNA]</scope>
    <source>
        <strain evidence="2 3">LF1</strain>
    </source>
</reference>